<dbReference type="RefSeq" id="WP_068462082.1">
    <property type="nucleotide sequence ID" value="NZ_LMTR01000065.1"/>
</dbReference>
<evidence type="ECO:0000256" key="7">
    <source>
        <dbReference type="HAMAP-Rule" id="MF_00415"/>
    </source>
</evidence>
<dbReference type="PRINTS" id="PR01008">
    <property type="entry name" value="FLGLRINGFLGH"/>
</dbReference>
<dbReference type="GO" id="GO:0071973">
    <property type="term" value="P:bacterial-type flagellum-dependent cell motility"/>
    <property type="evidence" value="ECO:0007669"/>
    <property type="project" value="InterPro"/>
</dbReference>
<reference evidence="9 10" key="1">
    <citation type="submission" date="2015-10" db="EMBL/GenBank/DDBJ databases">
        <title>Transcriptomic analysis of a linuron degrading triple-species bacterial consortium.</title>
        <authorList>
            <person name="Albers P."/>
        </authorList>
    </citation>
    <scope>NUCLEOTIDE SEQUENCE [LARGE SCALE GENOMIC DNA]</scope>
    <source>
        <strain evidence="9 10">WDL6</strain>
    </source>
</reference>
<organism evidence="9 10">
    <name type="scientific">Hyphomicrobium sulfonivorans</name>
    <dbReference type="NCBI Taxonomy" id="121290"/>
    <lineage>
        <taxon>Bacteria</taxon>
        <taxon>Pseudomonadati</taxon>
        <taxon>Pseudomonadota</taxon>
        <taxon>Alphaproteobacteria</taxon>
        <taxon>Hyphomicrobiales</taxon>
        <taxon>Hyphomicrobiaceae</taxon>
        <taxon>Hyphomicrobium</taxon>
    </lineage>
</organism>
<dbReference type="PATRIC" id="fig|121290.4.peg.3416"/>
<keyword evidence="7" id="KW-0449">Lipoprotein</keyword>
<keyword evidence="4 7" id="KW-0472">Membrane</keyword>
<evidence type="ECO:0000256" key="5">
    <source>
        <dbReference type="ARBA" id="ARBA00023143"/>
    </source>
</evidence>
<keyword evidence="9" id="KW-0969">Cilium</keyword>
<comment type="function">
    <text evidence="1 7">Assembles around the rod to form the L-ring and probably protects the motor/basal body from shearing forces during rotation.</text>
</comment>
<comment type="similarity">
    <text evidence="2 7">Belongs to the FlgH family.</text>
</comment>
<feature type="chain" id="PRO_5008864518" description="Flagellar L-ring protein" evidence="8">
    <location>
        <begin position="20"/>
        <end position="239"/>
    </location>
</feature>
<proteinExistence type="inferred from homology"/>
<dbReference type="STRING" id="121290.APY04_2019"/>
<dbReference type="Proteomes" id="UP000059074">
    <property type="component" value="Unassembled WGS sequence"/>
</dbReference>
<keyword evidence="5 7" id="KW-0975">Bacterial flagellum</keyword>
<dbReference type="PANTHER" id="PTHR34933">
    <property type="entry name" value="FLAGELLAR L-RING PROTEIN"/>
    <property type="match status" value="1"/>
</dbReference>
<keyword evidence="9" id="KW-0282">Flagellum</keyword>
<protein>
    <recommendedName>
        <fullName evidence="7">Flagellar L-ring protein</fullName>
    </recommendedName>
    <alternativeName>
        <fullName evidence="7">Basal body L-ring protein</fullName>
    </alternativeName>
</protein>
<evidence type="ECO:0000256" key="8">
    <source>
        <dbReference type="SAM" id="SignalP"/>
    </source>
</evidence>
<gene>
    <name evidence="7" type="primary">flgH</name>
    <name evidence="9" type="ORF">APY04_2019</name>
</gene>
<sequence>MIARLAVLLIVAPIMGACAVDVRDFNREPHMTPVGAGMVPKRVSMITETAPQNVYRGNSSIWQDSRADLFSDLRARRIGDTVTVRISIKDKASIANDSERKRDASNELGFDYAYDFASTGGKVGGKGKFDIGAGSKTRTKSEGGIERSEKIELLVAAVVSDVLPNGNLVISGSQEVRVNFEMRILNVAGIIRPLDISADNSIAYEKIAEARIAYGGRGRLMEVQQPPWGQQLVDNISPF</sequence>
<accession>A0A125NUR5</accession>
<comment type="caution">
    <text evidence="9">The sequence shown here is derived from an EMBL/GenBank/DDBJ whole genome shotgun (WGS) entry which is preliminary data.</text>
</comment>
<dbReference type="PROSITE" id="PS51257">
    <property type="entry name" value="PROKAR_LIPOPROTEIN"/>
    <property type="match status" value="1"/>
</dbReference>
<dbReference type="GO" id="GO:0003774">
    <property type="term" value="F:cytoskeletal motor activity"/>
    <property type="evidence" value="ECO:0007669"/>
    <property type="project" value="InterPro"/>
</dbReference>
<keyword evidence="3 7" id="KW-0732">Signal</keyword>
<evidence type="ECO:0000313" key="10">
    <source>
        <dbReference type="Proteomes" id="UP000059074"/>
    </source>
</evidence>
<comment type="subunit">
    <text evidence="7">The basal body constitutes a major portion of the flagellar organelle and consists of four rings (L,P,S, and M) mounted on a central rod.</text>
</comment>
<dbReference type="NCBIfam" id="NF001305">
    <property type="entry name" value="PRK00249.1-5"/>
    <property type="match status" value="1"/>
</dbReference>
<keyword evidence="9" id="KW-0966">Cell projection</keyword>
<dbReference type="OrthoDB" id="9789227at2"/>
<evidence type="ECO:0000256" key="4">
    <source>
        <dbReference type="ARBA" id="ARBA00023136"/>
    </source>
</evidence>
<evidence type="ECO:0000256" key="6">
    <source>
        <dbReference type="ARBA" id="ARBA00023237"/>
    </source>
</evidence>
<dbReference type="GO" id="GO:0009279">
    <property type="term" value="C:cell outer membrane"/>
    <property type="evidence" value="ECO:0007669"/>
    <property type="project" value="UniProtKB-SubCell"/>
</dbReference>
<dbReference type="AlphaFoldDB" id="A0A125NUR5"/>
<dbReference type="EMBL" id="LMTR01000065">
    <property type="protein sequence ID" value="KWT67454.1"/>
    <property type="molecule type" value="Genomic_DNA"/>
</dbReference>
<feature type="signal peptide" evidence="8">
    <location>
        <begin position="1"/>
        <end position="19"/>
    </location>
</feature>
<comment type="subcellular location">
    <subcellularLocation>
        <location evidence="7">Cell outer membrane</location>
        <topology evidence="7">Lipid-anchor</topology>
    </subcellularLocation>
    <subcellularLocation>
        <location evidence="7">Bacterial flagellum basal body</location>
    </subcellularLocation>
</comment>
<dbReference type="Pfam" id="PF02107">
    <property type="entry name" value="FlgH"/>
    <property type="match status" value="1"/>
</dbReference>
<evidence type="ECO:0000256" key="1">
    <source>
        <dbReference type="ARBA" id="ARBA00002591"/>
    </source>
</evidence>
<keyword evidence="6 7" id="KW-0998">Cell outer membrane</keyword>
<dbReference type="GO" id="GO:0009427">
    <property type="term" value="C:bacterial-type flagellum basal body, distal rod, L ring"/>
    <property type="evidence" value="ECO:0007669"/>
    <property type="project" value="InterPro"/>
</dbReference>
<dbReference type="InterPro" id="IPR000527">
    <property type="entry name" value="Flag_Lring"/>
</dbReference>
<evidence type="ECO:0000313" key="9">
    <source>
        <dbReference type="EMBL" id="KWT67454.1"/>
    </source>
</evidence>
<evidence type="ECO:0000256" key="2">
    <source>
        <dbReference type="ARBA" id="ARBA00006929"/>
    </source>
</evidence>
<dbReference type="PANTHER" id="PTHR34933:SF1">
    <property type="entry name" value="FLAGELLAR L-RING PROTEIN"/>
    <property type="match status" value="1"/>
</dbReference>
<dbReference type="HAMAP" id="MF_00415">
    <property type="entry name" value="FlgH"/>
    <property type="match status" value="1"/>
</dbReference>
<keyword evidence="10" id="KW-1185">Reference proteome</keyword>
<name>A0A125NUR5_HYPSL</name>
<evidence type="ECO:0000256" key="3">
    <source>
        <dbReference type="ARBA" id="ARBA00022729"/>
    </source>
</evidence>